<name>A0A9C6X9Y1_FRAOC</name>
<evidence type="ECO:0000313" key="2">
    <source>
        <dbReference type="RefSeq" id="XP_052131871.1"/>
    </source>
</evidence>
<proteinExistence type="predicted"/>
<gene>
    <name evidence="2" type="primary">LOC127751813</name>
</gene>
<dbReference type="Proteomes" id="UP000504606">
    <property type="component" value="Unplaced"/>
</dbReference>
<dbReference type="OrthoDB" id="1902038at2759"/>
<dbReference type="PANTHER" id="PTHR35385">
    <property type="entry name" value="PROTEIN B, PUTATIVE-RELATED-RELATED"/>
    <property type="match status" value="1"/>
</dbReference>
<dbReference type="AlphaFoldDB" id="A0A9C6X9Y1"/>
<keyword evidence="1" id="KW-1185">Reference proteome</keyword>
<protein>
    <submittedName>
        <fullName evidence="2">Uncharacterized protein LOC127751813</fullName>
    </submittedName>
</protein>
<dbReference type="KEGG" id="foc:127751813"/>
<reference evidence="2" key="1">
    <citation type="submission" date="2025-08" db="UniProtKB">
        <authorList>
            <consortium name="RefSeq"/>
        </authorList>
    </citation>
    <scope>IDENTIFICATION</scope>
    <source>
        <tissue evidence="2">Whole organism</tissue>
    </source>
</reference>
<evidence type="ECO:0000313" key="1">
    <source>
        <dbReference type="Proteomes" id="UP000504606"/>
    </source>
</evidence>
<dbReference type="RefSeq" id="XP_052131871.1">
    <property type="nucleotide sequence ID" value="XM_052275911.1"/>
</dbReference>
<dbReference type="GeneID" id="127751813"/>
<dbReference type="PANTHER" id="PTHR35385:SF2">
    <property type="entry name" value="PROTEIN B, PUTATIVE-RELATED"/>
    <property type="match status" value="1"/>
</dbReference>
<accession>A0A9C6X9Y1</accession>
<organism evidence="1 2">
    <name type="scientific">Frankliniella occidentalis</name>
    <name type="common">Western flower thrips</name>
    <name type="synonym">Euthrips occidentalis</name>
    <dbReference type="NCBI Taxonomy" id="133901"/>
    <lineage>
        <taxon>Eukaryota</taxon>
        <taxon>Metazoa</taxon>
        <taxon>Ecdysozoa</taxon>
        <taxon>Arthropoda</taxon>
        <taxon>Hexapoda</taxon>
        <taxon>Insecta</taxon>
        <taxon>Pterygota</taxon>
        <taxon>Neoptera</taxon>
        <taxon>Paraneoptera</taxon>
        <taxon>Thysanoptera</taxon>
        <taxon>Terebrantia</taxon>
        <taxon>Thripoidea</taxon>
        <taxon>Thripidae</taxon>
        <taxon>Frankliniella</taxon>
    </lineage>
</organism>
<sequence length="143" mass="16918">MNIPSEYVVEKDKKLSKDGKLILRANFTSKEEVEEWLQIYKSSTSTEWIIKDEPKDLKKLVFHKYWLCQLSKLNKSKNSKRDKGCKSRLDIKIKKINKDTVKNDRFFLKRETPLPAVITITQHNHKTKGCFETLKYLRVAKDT</sequence>